<dbReference type="SUPFAM" id="SSF57701">
    <property type="entry name" value="Zn2/Cys6 DNA-binding domain"/>
    <property type="match status" value="1"/>
</dbReference>
<evidence type="ECO:0000256" key="3">
    <source>
        <dbReference type="ARBA" id="ARBA00023163"/>
    </source>
</evidence>
<dbReference type="SMART" id="SM00066">
    <property type="entry name" value="GAL4"/>
    <property type="match status" value="1"/>
</dbReference>
<keyword evidence="9" id="KW-1185">Reference proteome</keyword>
<feature type="region of interest" description="Disordered" evidence="6">
    <location>
        <begin position="1"/>
        <end position="21"/>
    </location>
</feature>
<dbReference type="Gene3D" id="4.10.240.10">
    <property type="entry name" value="Zn(2)-C6 fungal-type DNA-binding domain"/>
    <property type="match status" value="1"/>
</dbReference>
<feature type="domain" description="Zn(2)-C6 fungal-type" evidence="7">
    <location>
        <begin position="39"/>
        <end position="68"/>
    </location>
</feature>
<evidence type="ECO:0000256" key="5">
    <source>
        <dbReference type="SAM" id="Coils"/>
    </source>
</evidence>
<feature type="compositionally biased region" description="Basic and acidic residues" evidence="6">
    <location>
        <begin position="654"/>
        <end position="670"/>
    </location>
</feature>
<feature type="coiled-coil region" evidence="5">
    <location>
        <begin position="77"/>
        <end position="104"/>
    </location>
</feature>
<sequence>MTDEKAKLHPLIPAPGKNHNQRAWPVVPRRVRAKNASRACSECQKRKIKCIGTNPCRNCEENSLFCEINDETDGRRRTALKRKVEDLEQDREFLLRLVEALRDDDQHALQLFNLIRSNASLDDIRLAVENRLTDRFPRSSPSSSSLMSIDATGTAQAQTNNAQAWISNPYNIHSHQSMRRQIMDIDRLTEIPLFELAAQPWTETTTDNAFISHLISLWLSWDHVCRNWIDQDLFIKAMQSGDVNSPFCSPFLVNAILSQACLYSNYPEAFIDPDDVSSRGQHFYAEAKRRLDAMEGRVNLTTVQGVGMLYFSTCLMGKDRVGLHYMSQACHSIRELVSRSDEFIAAAGPEGDQMTRSIEITVRGLFSFLSLAGLSLQTPVIMKPPNRKHLPESHDRTDSWCPYPQRLPPQPAHRNCVHNQSFELHLIIYEVVDFFYSDKEQSRRHYADVEKAVHSFDARLADWFRNLPICISEGQSWTPGVLELHMRYYGYRATLHSLIKVHPSAPQAASSAAHQRCIGFVLAVRDLIHTHRAKWRRIEYLPLEYTQVIIVSLFTLLDDLATNTSREAFVYLAVLARAMARRFQLARGMLRLVQVTARQEKIALPEEVRPIFQDFEAEWHRTHDLDKFSSYYPNFVVSLRGTWRTSIGDSETEGYDKQGGAREKHRETHQEGSAELDLFLRKWDWLSIEDDGKVR</sequence>
<keyword evidence="2" id="KW-0238">DNA-binding</keyword>
<dbReference type="GO" id="GO:0008270">
    <property type="term" value="F:zinc ion binding"/>
    <property type="evidence" value="ECO:0007669"/>
    <property type="project" value="InterPro"/>
</dbReference>
<reference evidence="8" key="1">
    <citation type="submission" date="2021-12" db="EMBL/GenBank/DDBJ databases">
        <title>Convergent genome expansion in fungi linked to evolution of root-endophyte symbiosis.</title>
        <authorList>
            <consortium name="DOE Joint Genome Institute"/>
            <person name="Ke Y.-H."/>
            <person name="Bonito G."/>
            <person name="Liao H.-L."/>
            <person name="Looney B."/>
            <person name="Rojas-Flechas A."/>
            <person name="Nash J."/>
            <person name="Hameed K."/>
            <person name="Schadt C."/>
            <person name="Martin F."/>
            <person name="Crous P.W."/>
            <person name="Miettinen O."/>
            <person name="Magnuson J.K."/>
            <person name="Labbe J."/>
            <person name="Jacobson D."/>
            <person name="Doktycz M.J."/>
            <person name="Veneault-Fourrey C."/>
            <person name="Kuo A."/>
            <person name="Mondo S."/>
            <person name="Calhoun S."/>
            <person name="Riley R."/>
            <person name="Ohm R."/>
            <person name="LaButti K."/>
            <person name="Andreopoulos B."/>
            <person name="Pangilinan J."/>
            <person name="Nolan M."/>
            <person name="Tritt A."/>
            <person name="Clum A."/>
            <person name="Lipzen A."/>
            <person name="Daum C."/>
            <person name="Barry K."/>
            <person name="Grigoriev I.V."/>
            <person name="Vilgalys R."/>
        </authorList>
    </citation>
    <scope>NUCLEOTIDE SEQUENCE</scope>
    <source>
        <strain evidence="8">PMI_201</strain>
    </source>
</reference>
<dbReference type="PANTHER" id="PTHR47256:SF1">
    <property type="entry name" value="ZN(II)2CYS6 TRANSCRIPTION FACTOR (EUROFUNG)"/>
    <property type="match status" value="1"/>
</dbReference>
<protein>
    <recommendedName>
        <fullName evidence="7">Zn(2)-C6 fungal-type domain-containing protein</fullName>
    </recommendedName>
</protein>
<dbReference type="GeneID" id="70242273"/>
<keyword evidence="4" id="KW-0539">Nucleus</keyword>
<evidence type="ECO:0000256" key="4">
    <source>
        <dbReference type="ARBA" id="ARBA00023242"/>
    </source>
</evidence>
<dbReference type="CDD" id="cd00067">
    <property type="entry name" value="GAL4"/>
    <property type="match status" value="1"/>
</dbReference>
<dbReference type="AlphaFoldDB" id="A0AAD4KL24"/>
<proteinExistence type="predicted"/>
<dbReference type="Pfam" id="PF00172">
    <property type="entry name" value="Zn_clus"/>
    <property type="match status" value="1"/>
</dbReference>
<dbReference type="PANTHER" id="PTHR47256">
    <property type="entry name" value="ZN(II)2CYS6 TRANSCRIPTION FACTOR (EUROFUNG)-RELATED"/>
    <property type="match status" value="1"/>
</dbReference>
<feature type="region of interest" description="Disordered" evidence="6">
    <location>
        <begin position="650"/>
        <end position="670"/>
    </location>
</feature>
<dbReference type="GO" id="GO:0000981">
    <property type="term" value="F:DNA-binding transcription factor activity, RNA polymerase II-specific"/>
    <property type="evidence" value="ECO:0007669"/>
    <property type="project" value="InterPro"/>
</dbReference>
<evidence type="ECO:0000259" key="7">
    <source>
        <dbReference type="PROSITE" id="PS50048"/>
    </source>
</evidence>
<gene>
    <name evidence="8" type="ORF">BGW36DRAFT_304596</name>
</gene>
<dbReference type="PROSITE" id="PS50048">
    <property type="entry name" value="ZN2_CY6_FUNGAL_2"/>
    <property type="match status" value="1"/>
</dbReference>
<dbReference type="InterPro" id="IPR036864">
    <property type="entry name" value="Zn2-C6_fun-type_DNA-bd_sf"/>
</dbReference>
<dbReference type="GO" id="GO:0003677">
    <property type="term" value="F:DNA binding"/>
    <property type="evidence" value="ECO:0007669"/>
    <property type="project" value="UniProtKB-KW"/>
</dbReference>
<evidence type="ECO:0000256" key="6">
    <source>
        <dbReference type="SAM" id="MobiDB-lite"/>
    </source>
</evidence>
<comment type="caution">
    <text evidence="8">The sequence shown here is derived from an EMBL/GenBank/DDBJ whole genome shotgun (WGS) entry which is preliminary data.</text>
</comment>
<keyword evidence="3" id="KW-0804">Transcription</keyword>
<evidence type="ECO:0000256" key="1">
    <source>
        <dbReference type="ARBA" id="ARBA00023015"/>
    </source>
</evidence>
<keyword evidence="1" id="KW-0805">Transcription regulation</keyword>
<dbReference type="CDD" id="cd12148">
    <property type="entry name" value="fungal_TF_MHR"/>
    <property type="match status" value="1"/>
</dbReference>
<dbReference type="InterPro" id="IPR053187">
    <property type="entry name" value="Notoamide_regulator"/>
</dbReference>
<evidence type="ECO:0000313" key="9">
    <source>
        <dbReference type="Proteomes" id="UP001201262"/>
    </source>
</evidence>
<keyword evidence="5" id="KW-0175">Coiled coil</keyword>
<evidence type="ECO:0000313" key="8">
    <source>
        <dbReference type="EMBL" id="KAH8691636.1"/>
    </source>
</evidence>
<dbReference type="Proteomes" id="UP001201262">
    <property type="component" value="Unassembled WGS sequence"/>
</dbReference>
<accession>A0AAD4KL24</accession>
<dbReference type="InterPro" id="IPR001138">
    <property type="entry name" value="Zn2Cys6_DnaBD"/>
</dbReference>
<dbReference type="EMBL" id="JAJTJA010000012">
    <property type="protein sequence ID" value="KAH8691636.1"/>
    <property type="molecule type" value="Genomic_DNA"/>
</dbReference>
<name>A0AAD4KL24_9EURO</name>
<dbReference type="RefSeq" id="XP_046067728.1">
    <property type="nucleotide sequence ID" value="XM_046211986.1"/>
</dbReference>
<evidence type="ECO:0000256" key="2">
    <source>
        <dbReference type="ARBA" id="ARBA00023125"/>
    </source>
</evidence>
<organism evidence="8 9">
    <name type="scientific">Talaromyces proteolyticus</name>
    <dbReference type="NCBI Taxonomy" id="1131652"/>
    <lineage>
        <taxon>Eukaryota</taxon>
        <taxon>Fungi</taxon>
        <taxon>Dikarya</taxon>
        <taxon>Ascomycota</taxon>
        <taxon>Pezizomycotina</taxon>
        <taxon>Eurotiomycetes</taxon>
        <taxon>Eurotiomycetidae</taxon>
        <taxon>Eurotiales</taxon>
        <taxon>Trichocomaceae</taxon>
        <taxon>Talaromyces</taxon>
        <taxon>Talaromyces sect. Bacilispori</taxon>
    </lineage>
</organism>